<evidence type="ECO:0000313" key="8">
    <source>
        <dbReference type="EMBL" id="KAF2005072.1"/>
    </source>
</evidence>
<evidence type="ECO:0000256" key="3">
    <source>
        <dbReference type="ARBA" id="ARBA00023125"/>
    </source>
</evidence>
<dbReference type="GO" id="GO:0000978">
    <property type="term" value="F:RNA polymerase II cis-regulatory region sequence-specific DNA binding"/>
    <property type="evidence" value="ECO:0007669"/>
    <property type="project" value="TreeGrafter"/>
</dbReference>
<protein>
    <recommendedName>
        <fullName evidence="7">BHLH domain-containing protein</fullName>
    </recommendedName>
</protein>
<organism evidence="8 9">
    <name type="scientific">Amniculicola lignicola CBS 123094</name>
    <dbReference type="NCBI Taxonomy" id="1392246"/>
    <lineage>
        <taxon>Eukaryota</taxon>
        <taxon>Fungi</taxon>
        <taxon>Dikarya</taxon>
        <taxon>Ascomycota</taxon>
        <taxon>Pezizomycotina</taxon>
        <taxon>Dothideomycetes</taxon>
        <taxon>Pleosporomycetidae</taxon>
        <taxon>Pleosporales</taxon>
        <taxon>Amniculicolaceae</taxon>
        <taxon>Amniculicola</taxon>
    </lineage>
</organism>
<dbReference type="AlphaFoldDB" id="A0A6A5WTP3"/>
<evidence type="ECO:0000256" key="4">
    <source>
        <dbReference type="ARBA" id="ARBA00023163"/>
    </source>
</evidence>
<dbReference type="OrthoDB" id="5778525at2759"/>
<dbReference type="GO" id="GO:0000981">
    <property type="term" value="F:DNA-binding transcription factor activity, RNA polymerase II-specific"/>
    <property type="evidence" value="ECO:0007669"/>
    <property type="project" value="TreeGrafter"/>
</dbReference>
<keyword evidence="2" id="KW-0805">Transcription regulation</keyword>
<dbReference type="InterPro" id="IPR011598">
    <property type="entry name" value="bHLH_dom"/>
</dbReference>
<evidence type="ECO:0000256" key="1">
    <source>
        <dbReference type="ARBA" id="ARBA00004123"/>
    </source>
</evidence>
<gene>
    <name evidence="8" type="ORF">P154DRAFT_518641</name>
</gene>
<comment type="subcellular location">
    <subcellularLocation>
        <location evidence="1">Nucleus</location>
    </subcellularLocation>
</comment>
<feature type="compositionally biased region" description="Basic and acidic residues" evidence="6">
    <location>
        <begin position="367"/>
        <end position="385"/>
    </location>
</feature>
<evidence type="ECO:0000259" key="7">
    <source>
        <dbReference type="PROSITE" id="PS50888"/>
    </source>
</evidence>
<feature type="region of interest" description="Disordered" evidence="6">
    <location>
        <begin position="272"/>
        <end position="385"/>
    </location>
</feature>
<keyword evidence="5" id="KW-0539">Nucleus</keyword>
<evidence type="ECO:0000256" key="2">
    <source>
        <dbReference type="ARBA" id="ARBA00023015"/>
    </source>
</evidence>
<dbReference type="Proteomes" id="UP000799779">
    <property type="component" value="Unassembled WGS sequence"/>
</dbReference>
<proteinExistence type="predicted"/>
<accession>A0A6A5WTP3</accession>
<sequence>MDQRGPFGYQFEPFFPPTTDVPTAGPSLLSENEGQSLVDFFTNTDPFFDDGLGLSTATAHKAGLEDSQNWDYVPPMTLHGVSTTISDQSQLHDNFNSDHTFPQHNFLANHLTNTHDDLQAASTLFNNAQAASHHTNGRAYSFHGLPTSSAATHAPTPPVPFHNMPMVPTPHGLMNEQLAALLPHHSENGSVDAAVAAQFGSIQPVPPPEFESMRQSMRPAMKRAYTYGTDNAFNSSGYVGPPVTNDSEDAIVQLLRQDLRHVPPLARHSIASVESAKASSPGFPIGLVEIPSDDDERSEHDSSPEDDSGEQPLKKRRKGKNSISIKTEKLSSRKSISGSRPQKIRKSSADELASKKKRNNSAAAAKLQRENLTEEQKRSNHILSEQKRRNLIKRGFDDLHDMVPEVRNGGLSKSSVLMEAATFLEKVIEGSNRLNRLLDSGNGG</sequence>
<dbReference type="GO" id="GO:0046983">
    <property type="term" value="F:protein dimerization activity"/>
    <property type="evidence" value="ECO:0007669"/>
    <property type="project" value="InterPro"/>
</dbReference>
<evidence type="ECO:0000256" key="5">
    <source>
        <dbReference type="ARBA" id="ARBA00023242"/>
    </source>
</evidence>
<dbReference type="Pfam" id="PF00010">
    <property type="entry name" value="HLH"/>
    <property type="match status" value="1"/>
</dbReference>
<dbReference type="PROSITE" id="PS50888">
    <property type="entry name" value="BHLH"/>
    <property type="match status" value="1"/>
</dbReference>
<reference evidence="8" key="1">
    <citation type="journal article" date="2020" name="Stud. Mycol.">
        <title>101 Dothideomycetes genomes: a test case for predicting lifestyles and emergence of pathogens.</title>
        <authorList>
            <person name="Haridas S."/>
            <person name="Albert R."/>
            <person name="Binder M."/>
            <person name="Bloem J."/>
            <person name="Labutti K."/>
            <person name="Salamov A."/>
            <person name="Andreopoulos B."/>
            <person name="Baker S."/>
            <person name="Barry K."/>
            <person name="Bills G."/>
            <person name="Bluhm B."/>
            <person name="Cannon C."/>
            <person name="Castanera R."/>
            <person name="Culley D."/>
            <person name="Daum C."/>
            <person name="Ezra D."/>
            <person name="Gonzalez J."/>
            <person name="Henrissat B."/>
            <person name="Kuo A."/>
            <person name="Liang C."/>
            <person name="Lipzen A."/>
            <person name="Lutzoni F."/>
            <person name="Magnuson J."/>
            <person name="Mondo S."/>
            <person name="Nolan M."/>
            <person name="Ohm R."/>
            <person name="Pangilinan J."/>
            <person name="Park H.-J."/>
            <person name="Ramirez L."/>
            <person name="Alfaro M."/>
            <person name="Sun H."/>
            <person name="Tritt A."/>
            <person name="Yoshinaga Y."/>
            <person name="Zwiers L.-H."/>
            <person name="Turgeon B."/>
            <person name="Goodwin S."/>
            <person name="Spatafora J."/>
            <person name="Crous P."/>
            <person name="Grigoriev I."/>
        </authorList>
    </citation>
    <scope>NUCLEOTIDE SEQUENCE</scope>
    <source>
        <strain evidence="8">CBS 123094</strain>
    </source>
</reference>
<keyword evidence="3" id="KW-0238">DNA-binding</keyword>
<feature type="domain" description="BHLH" evidence="7">
    <location>
        <begin position="376"/>
        <end position="427"/>
    </location>
</feature>
<keyword evidence="4" id="KW-0804">Transcription</keyword>
<evidence type="ECO:0000313" key="9">
    <source>
        <dbReference type="Proteomes" id="UP000799779"/>
    </source>
</evidence>
<name>A0A6A5WTP3_9PLEO</name>
<dbReference type="EMBL" id="ML977564">
    <property type="protein sequence ID" value="KAF2005072.1"/>
    <property type="molecule type" value="Genomic_DNA"/>
</dbReference>
<dbReference type="GO" id="GO:0005634">
    <property type="term" value="C:nucleus"/>
    <property type="evidence" value="ECO:0007669"/>
    <property type="project" value="UniProtKB-SubCell"/>
</dbReference>
<dbReference type="PANTHER" id="PTHR15741:SF27">
    <property type="entry name" value="TRANSCRIPTION FACTOR AP-4"/>
    <property type="match status" value="1"/>
</dbReference>
<dbReference type="PANTHER" id="PTHR15741">
    <property type="entry name" value="BASIC HELIX-LOOP-HELIX ZIP TRANSCRIPTION FACTOR"/>
    <property type="match status" value="1"/>
</dbReference>
<dbReference type="InterPro" id="IPR036638">
    <property type="entry name" value="HLH_DNA-bd_sf"/>
</dbReference>
<dbReference type="Gene3D" id="4.10.280.10">
    <property type="entry name" value="Helix-loop-helix DNA-binding domain"/>
    <property type="match status" value="1"/>
</dbReference>
<dbReference type="SUPFAM" id="SSF47459">
    <property type="entry name" value="HLH, helix-loop-helix DNA-binding domain"/>
    <property type="match status" value="1"/>
</dbReference>
<dbReference type="InterPro" id="IPR052207">
    <property type="entry name" value="Max-like/E-box_TFs"/>
</dbReference>
<keyword evidence="9" id="KW-1185">Reference proteome</keyword>
<evidence type="ECO:0000256" key="6">
    <source>
        <dbReference type="SAM" id="MobiDB-lite"/>
    </source>
</evidence>